<proteinExistence type="predicted"/>
<dbReference type="PROSITE" id="PS51318">
    <property type="entry name" value="TAT"/>
    <property type="match status" value="1"/>
</dbReference>
<keyword evidence="2" id="KW-0732">Signal</keyword>
<evidence type="ECO:0000313" key="3">
    <source>
        <dbReference type="EMBL" id="MER6905192.1"/>
    </source>
</evidence>
<evidence type="ECO:0008006" key="5">
    <source>
        <dbReference type="Google" id="ProtNLM"/>
    </source>
</evidence>
<feature type="compositionally biased region" description="Low complexity" evidence="1">
    <location>
        <begin position="142"/>
        <end position="158"/>
    </location>
</feature>
<organism evidence="3 4">
    <name type="scientific">Streptomyces flaveolus</name>
    <dbReference type="NCBI Taxonomy" id="67297"/>
    <lineage>
        <taxon>Bacteria</taxon>
        <taxon>Bacillati</taxon>
        <taxon>Actinomycetota</taxon>
        <taxon>Actinomycetes</taxon>
        <taxon>Kitasatosporales</taxon>
        <taxon>Streptomycetaceae</taxon>
        <taxon>Streptomyces</taxon>
    </lineage>
</organism>
<protein>
    <recommendedName>
        <fullName evidence="5">Secreted protein</fullName>
    </recommendedName>
</protein>
<feature type="region of interest" description="Disordered" evidence="1">
    <location>
        <begin position="131"/>
        <end position="158"/>
    </location>
</feature>
<accession>A0ABV1VFC1</accession>
<dbReference type="RefSeq" id="WP_350719970.1">
    <property type="nucleotide sequence ID" value="NZ_JBEPCO010000017.1"/>
</dbReference>
<feature type="signal peptide" evidence="2">
    <location>
        <begin position="1"/>
        <end position="33"/>
    </location>
</feature>
<dbReference type="EMBL" id="JBEPCV010000013">
    <property type="protein sequence ID" value="MER6905192.1"/>
    <property type="molecule type" value="Genomic_DNA"/>
</dbReference>
<keyword evidence="4" id="KW-1185">Reference proteome</keyword>
<evidence type="ECO:0000256" key="2">
    <source>
        <dbReference type="SAM" id="SignalP"/>
    </source>
</evidence>
<feature type="chain" id="PRO_5046632173" description="Secreted protein" evidence="2">
    <location>
        <begin position="34"/>
        <end position="208"/>
    </location>
</feature>
<dbReference type="Proteomes" id="UP001490330">
    <property type="component" value="Unassembled WGS sequence"/>
</dbReference>
<evidence type="ECO:0000256" key="1">
    <source>
        <dbReference type="SAM" id="MobiDB-lite"/>
    </source>
</evidence>
<evidence type="ECO:0000313" key="4">
    <source>
        <dbReference type="Proteomes" id="UP001490330"/>
    </source>
</evidence>
<gene>
    <name evidence="3" type="ORF">ABT322_15715</name>
</gene>
<comment type="caution">
    <text evidence="3">The sequence shown here is derived from an EMBL/GenBank/DDBJ whole genome shotgun (WGS) entry which is preliminary data.</text>
</comment>
<reference evidence="3 4" key="1">
    <citation type="submission" date="2024-06" db="EMBL/GenBank/DDBJ databases">
        <title>The Natural Products Discovery Center: Release of the First 8490 Sequenced Strains for Exploring Actinobacteria Biosynthetic Diversity.</title>
        <authorList>
            <person name="Kalkreuter E."/>
            <person name="Kautsar S.A."/>
            <person name="Yang D."/>
            <person name="Bader C.D."/>
            <person name="Teijaro C.N."/>
            <person name="Fluegel L."/>
            <person name="Davis C.M."/>
            <person name="Simpson J.R."/>
            <person name="Lauterbach L."/>
            <person name="Steele A.D."/>
            <person name="Gui C."/>
            <person name="Meng S."/>
            <person name="Li G."/>
            <person name="Viehrig K."/>
            <person name="Ye F."/>
            <person name="Su P."/>
            <person name="Kiefer A.F."/>
            <person name="Nichols A."/>
            <person name="Cepeda A.J."/>
            <person name="Yan W."/>
            <person name="Fan B."/>
            <person name="Jiang Y."/>
            <person name="Adhikari A."/>
            <person name="Zheng C.-J."/>
            <person name="Schuster L."/>
            <person name="Cowan T.M."/>
            <person name="Smanski M.J."/>
            <person name="Chevrette M.G."/>
            <person name="De Carvalho L.P.S."/>
            <person name="Shen B."/>
        </authorList>
    </citation>
    <scope>NUCLEOTIDE SEQUENCE [LARGE SCALE GENOMIC DNA]</scope>
    <source>
        <strain evidence="3 4">NPDC000632</strain>
    </source>
</reference>
<name>A0ABV1VFC1_9ACTN</name>
<sequence>MSAALSRPRVVLRAAVATAALAGALCVPTVAFATDHGGATGSSDCTVTKTIDATFGGWTVDMTNSPDGPTATLKDDTGKAWATVDRTHPEDLTNGLKIKDADTATPLLLDRNQGDPAPWRTTPFPTLPAGCTTTGTDDDTDAPQQTGTGTGTGTTQTRVVPAGGVAAGAESAEGTDTVLLAGGATLTAAGLAGLGFVARRRRGTAAGV</sequence>
<dbReference type="InterPro" id="IPR006311">
    <property type="entry name" value="TAT_signal"/>
</dbReference>